<sequence>MPPGWLAVWPCRPRELAAGAC</sequence>
<dbReference type="AlphaFoldDB" id="A0A0A9F6Z0"/>
<accession>A0A0A9F6Z0</accession>
<reference evidence="1" key="1">
    <citation type="submission" date="2014-09" db="EMBL/GenBank/DDBJ databases">
        <authorList>
            <person name="Magalhaes I.L.F."/>
            <person name="Oliveira U."/>
            <person name="Santos F.R."/>
            <person name="Vidigal T.H.D.A."/>
            <person name="Brescovit A.D."/>
            <person name="Santos A.J."/>
        </authorList>
    </citation>
    <scope>NUCLEOTIDE SEQUENCE</scope>
    <source>
        <tissue evidence="1">Shoot tissue taken approximately 20 cm above the soil surface</tissue>
    </source>
</reference>
<evidence type="ECO:0000313" key="1">
    <source>
        <dbReference type="EMBL" id="JAE06974.1"/>
    </source>
</evidence>
<reference evidence="1" key="2">
    <citation type="journal article" date="2015" name="Data Brief">
        <title>Shoot transcriptome of the giant reed, Arundo donax.</title>
        <authorList>
            <person name="Barrero R.A."/>
            <person name="Guerrero F.D."/>
            <person name="Moolhuijzen P."/>
            <person name="Goolsby J.A."/>
            <person name="Tidwell J."/>
            <person name="Bellgard S.E."/>
            <person name="Bellgard M.I."/>
        </authorList>
    </citation>
    <scope>NUCLEOTIDE SEQUENCE</scope>
    <source>
        <tissue evidence="1">Shoot tissue taken approximately 20 cm above the soil surface</tissue>
    </source>
</reference>
<name>A0A0A9F6Z0_ARUDO</name>
<dbReference type="EMBL" id="GBRH01190922">
    <property type="protein sequence ID" value="JAE06974.1"/>
    <property type="molecule type" value="Transcribed_RNA"/>
</dbReference>
<proteinExistence type="predicted"/>
<organism evidence="1">
    <name type="scientific">Arundo donax</name>
    <name type="common">Giant reed</name>
    <name type="synonym">Donax arundinaceus</name>
    <dbReference type="NCBI Taxonomy" id="35708"/>
    <lineage>
        <taxon>Eukaryota</taxon>
        <taxon>Viridiplantae</taxon>
        <taxon>Streptophyta</taxon>
        <taxon>Embryophyta</taxon>
        <taxon>Tracheophyta</taxon>
        <taxon>Spermatophyta</taxon>
        <taxon>Magnoliopsida</taxon>
        <taxon>Liliopsida</taxon>
        <taxon>Poales</taxon>
        <taxon>Poaceae</taxon>
        <taxon>PACMAD clade</taxon>
        <taxon>Arundinoideae</taxon>
        <taxon>Arundineae</taxon>
        <taxon>Arundo</taxon>
    </lineage>
</organism>
<protein>
    <submittedName>
        <fullName evidence="1">Uncharacterized protein</fullName>
    </submittedName>
</protein>